<keyword evidence="2" id="KW-1185">Reference proteome</keyword>
<dbReference type="AlphaFoldDB" id="A0A9J5Y066"/>
<dbReference type="Proteomes" id="UP000824120">
    <property type="component" value="Chromosome 8"/>
</dbReference>
<proteinExistence type="predicted"/>
<evidence type="ECO:0000313" key="1">
    <source>
        <dbReference type="EMBL" id="KAG5593370.1"/>
    </source>
</evidence>
<protein>
    <submittedName>
        <fullName evidence="1">Uncharacterized protein</fullName>
    </submittedName>
</protein>
<reference evidence="1 2" key="1">
    <citation type="submission" date="2020-09" db="EMBL/GenBank/DDBJ databases">
        <title>De no assembly of potato wild relative species, Solanum commersonii.</title>
        <authorList>
            <person name="Cho K."/>
        </authorList>
    </citation>
    <scope>NUCLEOTIDE SEQUENCE [LARGE SCALE GENOMIC DNA]</scope>
    <source>
        <strain evidence="1">LZ3.2</strain>
        <tissue evidence="1">Leaf</tissue>
    </source>
</reference>
<comment type="caution">
    <text evidence="1">The sequence shown here is derived from an EMBL/GenBank/DDBJ whole genome shotgun (WGS) entry which is preliminary data.</text>
</comment>
<dbReference type="EMBL" id="JACXVP010000008">
    <property type="protein sequence ID" value="KAG5593370.1"/>
    <property type="molecule type" value="Genomic_DNA"/>
</dbReference>
<evidence type="ECO:0000313" key="2">
    <source>
        <dbReference type="Proteomes" id="UP000824120"/>
    </source>
</evidence>
<name>A0A9J5Y066_SOLCO</name>
<sequence length="234" mass="27072">MAVSSHIIWCSPQPRLSSNLGHTKSLLNLADASFWFSYNWTKVLSLVVSLLQGMLCWITEGFIKENIVNGWLVGASTGFAEIDRSLSCYLLHIPSPVHMCLNFMEGVQPWLLLPHDDSKNEKYEKFLISIHERRVVYYLEIPEVLGKKEFHGSSHGWVEITLPPRYKYPDVRNDLATRLLFKVVLSSCPALAKLTLCLSPSMVIFWMGTMHMRKVNLFDVWMTRWRQQRKPMEA</sequence>
<gene>
    <name evidence="1" type="ORF">H5410_043884</name>
</gene>
<organism evidence="1 2">
    <name type="scientific">Solanum commersonii</name>
    <name type="common">Commerson's wild potato</name>
    <name type="synonym">Commerson's nightshade</name>
    <dbReference type="NCBI Taxonomy" id="4109"/>
    <lineage>
        <taxon>Eukaryota</taxon>
        <taxon>Viridiplantae</taxon>
        <taxon>Streptophyta</taxon>
        <taxon>Embryophyta</taxon>
        <taxon>Tracheophyta</taxon>
        <taxon>Spermatophyta</taxon>
        <taxon>Magnoliopsida</taxon>
        <taxon>eudicotyledons</taxon>
        <taxon>Gunneridae</taxon>
        <taxon>Pentapetalae</taxon>
        <taxon>asterids</taxon>
        <taxon>lamiids</taxon>
        <taxon>Solanales</taxon>
        <taxon>Solanaceae</taxon>
        <taxon>Solanoideae</taxon>
        <taxon>Solaneae</taxon>
        <taxon>Solanum</taxon>
    </lineage>
</organism>
<accession>A0A9J5Y066</accession>